<feature type="transmembrane region" description="Helical" evidence="1">
    <location>
        <begin position="314"/>
        <end position="334"/>
    </location>
</feature>
<dbReference type="AlphaFoldDB" id="A0A412XR92"/>
<dbReference type="EMBL" id="QRZF01000028">
    <property type="protein sequence ID" value="RGV47734.1"/>
    <property type="molecule type" value="Genomic_DNA"/>
</dbReference>
<keyword evidence="1" id="KW-0812">Transmembrane</keyword>
<dbReference type="RefSeq" id="WP_118422319.1">
    <property type="nucleotide sequence ID" value="NZ_QRZF01000028.1"/>
</dbReference>
<accession>A0A412XR92</accession>
<keyword evidence="1" id="KW-1133">Transmembrane helix</keyword>
<feature type="transmembrane region" description="Helical" evidence="1">
    <location>
        <begin position="176"/>
        <end position="193"/>
    </location>
</feature>
<name>A0A412XR92_9BACE</name>
<feature type="transmembrane region" description="Helical" evidence="1">
    <location>
        <begin position="16"/>
        <end position="35"/>
    </location>
</feature>
<feature type="transmembrane region" description="Helical" evidence="1">
    <location>
        <begin position="69"/>
        <end position="90"/>
    </location>
</feature>
<feature type="transmembrane region" description="Helical" evidence="1">
    <location>
        <begin position="346"/>
        <end position="364"/>
    </location>
</feature>
<evidence type="ECO:0000313" key="2">
    <source>
        <dbReference type="EMBL" id="RGV47734.1"/>
    </source>
</evidence>
<evidence type="ECO:0000256" key="1">
    <source>
        <dbReference type="SAM" id="Phobius"/>
    </source>
</evidence>
<feature type="transmembrane region" description="Helical" evidence="1">
    <location>
        <begin position="153"/>
        <end position="169"/>
    </location>
</feature>
<comment type="caution">
    <text evidence="2">The sequence shown here is derived from an EMBL/GenBank/DDBJ whole genome shotgun (WGS) entry which is preliminary data.</text>
</comment>
<dbReference type="Proteomes" id="UP000283850">
    <property type="component" value="Unassembled WGS sequence"/>
</dbReference>
<feature type="transmembrane region" description="Helical" evidence="1">
    <location>
        <begin position="124"/>
        <end position="147"/>
    </location>
</feature>
<reference evidence="2 3" key="1">
    <citation type="submission" date="2018-08" db="EMBL/GenBank/DDBJ databases">
        <title>A genome reference for cultivated species of the human gut microbiota.</title>
        <authorList>
            <person name="Zou Y."/>
            <person name="Xue W."/>
            <person name="Luo G."/>
        </authorList>
    </citation>
    <scope>NUCLEOTIDE SEQUENCE [LARGE SCALE GENOMIC DNA]</scope>
    <source>
        <strain evidence="2 3">AF14-32</strain>
    </source>
</reference>
<feature type="transmembrane region" description="Helical" evidence="1">
    <location>
        <begin position="222"/>
        <end position="243"/>
    </location>
</feature>
<evidence type="ECO:0008006" key="4">
    <source>
        <dbReference type="Google" id="ProtNLM"/>
    </source>
</evidence>
<keyword evidence="1" id="KW-0472">Membrane</keyword>
<sequence length="402" mass="46561">MVKLENDKSTLGKREIICLLLFGFFAFSPFSTYLLMDILHFPFSAPELFLIPFLFLLKKRVLLLSINIYALTLFLWCLFLLLILSVLWGVFPLNSLLGTLRIYLYMFFCMSCSNKSQGIALDSITYISIGTIVGWIVCSYLTISLYLNGDSETVAVCGNMLGIPLAILIPALKKQYRIFLIVLFLCLILSLMSGMRRQILIFLESIFLFFLFTQWKEKKKIMAIVGCLIFMITVCFGDIESYMKEEVPVLYYRVFDKTEQFISGDTNDADSGRADNFYNFITDIDEYVLPHGFVSRDTLNHEVGKFIDFPLSELFYTLGYGAIVLLLWLLLMFYRVYRLSRRYNIINLKVYMSMAIVMFSLLFLEGTFLSSSYTVPFTGYCLGQLYYNSWNINLERISNEKV</sequence>
<protein>
    <recommendedName>
        <fullName evidence="4">O-antigen ligase domain-containing protein</fullName>
    </recommendedName>
</protein>
<gene>
    <name evidence="2" type="ORF">DWW10_23695</name>
</gene>
<evidence type="ECO:0000313" key="3">
    <source>
        <dbReference type="Proteomes" id="UP000283850"/>
    </source>
</evidence>
<organism evidence="2 3">
    <name type="scientific">Bacteroides intestinalis</name>
    <dbReference type="NCBI Taxonomy" id="329854"/>
    <lineage>
        <taxon>Bacteria</taxon>
        <taxon>Pseudomonadati</taxon>
        <taxon>Bacteroidota</taxon>
        <taxon>Bacteroidia</taxon>
        <taxon>Bacteroidales</taxon>
        <taxon>Bacteroidaceae</taxon>
        <taxon>Bacteroides</taxon>
    </lineage>
</organism>
<proteinExistence type="predicted"/>
<feature type="transmembrane region" description="Helical" evidence="1">
    <location>
        <begin position="96"/>
        <end position="112"/>
    </location>
</feature>